<feature type="region of interest" description="Disordered" evidence="5">
    <location>
        <begin position="273"/>
        <end position="305"/>
    </location>
</feature>
<sequence>MIVINNPNAGESLGFLKCWLRTGRCWRGLRPQATAPFPFSWTLGGVRPTELSRDTPACDSHGARGGGLGPPAADCDRCPDTAHEAPRDPGTGLVVLGAHALRTKEATQQVFSISAVITHPDYQPTTHTSDICLLQLNSSATLGPAVGLLGLPRRGARPPRAGTRCKVAGWGSVSDFEELPPGLMEAEVRVLELDACNSSWKGQLSPAMLCTHSGDRRRRGFCSADSGGPLVCRNRAYGLVSFSGLWCGDPKTPDVYTQVSAFVTWIRDVIRHGQRGPQPRTTGGRQALSEPQQHRVHHQDGKRYK</sequence>
<dbReference type="GeneTree" id="ENSGT00940000162457"/>
<dbReference type="GO" id="GO:0004252">
    <property type="term" value="F:serine-type endopeptidase activity"/>
    <property type="evidence" value="ECO:0007669"/>
    <property type="project" value="InterPro"/>
</dbReference>
<keyword evidence="8" id="KW-1185">Reference proteome</keyword>
<accession>A0A8B9WLL4</accession>
<evidence type="ECO:0000259" key="6">
    <source>
        <dbReference type="PROSITE" id="PS50240"/>
    </source>
</evidence>
<dbReference type="Proteomes" id="UP000694520">
    <property type="component" value="Chromosome 8"/>
</dbReference>
<dbReference type="SUPFAM" id="SSF50494">
    <property type="entry name" value="Trypsin-like serine proteases"/>
    <property type="match status" value="1"/>
</dbReference>
<feature type="domain" description="Peptidase S1" evidence="6">
    <location>
        <begin position="72"/>
        <end position="271"/>
    </location>
</feature>
<keyword evidence="2" id="KW-0378">Hydrolase</keyword>
<dbReference type="GO" id="GO:0006508">
    <property type="term" value="P:proteolysis"/>
    <property type="evidence" value="ECO:0007669"/>
    <property type="project" value="UniProtKB-KW"/>
</dbReference>
<evidence type="ECO:0000256" key="5">
    <source>
        <dbReference type="SAM" id="MobiDB-lite"/>
    </source>
</evidence>
<evidence type="ECO:0000313" key="7">
    <source>
        <dbReference type="Ensembl" id="ENSBGRP00000009530.1"/>
    </source>
</evidence>
<reference evidence="7" key="2">
    <citation type="submission" date="2025-08" db="UniProtKB">
        <authorList>
            <consortium name="Ensembl"/>
        </authorList>
    </citation>
    <scope>IDENTIFICATION</scope>
</reference>
<dbReference type="InterPro" id="IPR043504">
    <property type="entry name" value="Peptidase_S1_PA_chymotrypsin"/>
</dbReference>
<dbReference type="Pfam" id="PF00089">
    <property type="entry name" value="Trypsin"/>
    <property type="match status" value="1"/>
</dbReference>
<dbReference type="CDD" id="cd00190">
    <property type="entry name" value="Tryp_SPc"/>
    <property type="match status" value="1"/>
</dbReference>
<keyword evidence="4" id="KW-1015">Disulfide bond</keyword>
<dbReference type="AlphaFoldDB" id="A0A8B9WLL4"/>
<reference evidence="7" key="3">
    <citation type="submission" date="2025-09" db="UniProtKB">
        <authorList>
            <consortium name="Ensembl"/>
        </authorList>
    </citation>
    <scope>IDENTIFICATION</scope>
</reference>
<dbReference type="InterPro" id="IPR001254">
    <property type="entry name" value="Trypsin_dom"/>
</dbReference>
<organism evidence="7 8">
    <name type="scientific">Bos mutus grunniens</name>
    <name type="common">Wild yak</name>
    <name type="synonym">Bos grunniens</name>
    <dbReference type="NCBI Taxonomy" id="30521"/>
    <lineage>
        <taxon>Eukaryota</taxon>
        <taxon>Metazoa</taxon>
        <taxon>Chordata</taxon>
        <taxon>Craniata</taxon>
        <taxon>Vertebrata</taxon>
        <taxon>Euteleostomi</taxon>
        <taxon>Mammalia</taxon>
        <taxon>Eutheria</taxon>
        <taxon>Laurasiatheria</taxon>
        <taxon>Artiodactyla</taxon>
        <taxon>Ruminantia</taxon>
        <taxon>Pecora</taxon>
        <taxon>Bovidae</taxon>
        <taxon>Bovinae</taxon>
        <taxon>Bos</taxon>
    </lineage>
</organism>
<name>A0A8B9WLL4_BOSMU</name>
<gene>
    <name evidence="7" type="primary">PRSS57</name>
</gene>
<dbReference type="PANTHER" id="PTHR24271:SF55">
    <property type="entry name" value="SERINE PROTEASE 57"/>
    <property type="match status" value="1"/>
</dbReference>
<evidence type="ECO:0000256" key="3">
    <source>
        <dbReference type="ARBA" id="ARBA00022825"/>
    </source>
</evidence>
<proteinExistence type="predicted"/>
<dbReference type="PROSITE" id="PS50240">
    <property type="entry name" value="TRYPSIN_DOM"/>
    <property type="match status" value="1"/>
</dbReference>
<dbReference type="PROSITE" id="PS00616">
    <property type="entry name" value="HIS_ACID_PHOSPHAT_1"/>
    <property type="match status" value="1"/>
</dbReference>
<dbReference type="InterPro" id="IPR033379">
    <property type="entry name" value="Acid_Pase_AS"/>
</dbReference>
<keyword evidence="1" id="KW-0645">Protease</keyword>
<dbReference type="FunFam" id="2.40.10.10:FF:000036">
    <property type="entry name" value="Trypsin beta"/>
    <property type="match status" value="1"/>
</dbReference>
<evidence type="ECO:0000313" key="8">
    <source>
        <dbReference type="Proteomes" id="UP000694520"/>
    </source>
</evidence>
<dbReference type="PANTHER" id="PTHR24271">
    <property type="entry name" value="KALLIKREIN-RELATED"/>
    <property type="match status" value="1"/>
</dbReference>
<dbReference type="Gene3D" id="2.40.10.10">
    <property type="entry name" value="Trypsin-like serine proteases"/>
    <property type="match status" value="2"/>
</dbReference>
<evidence type="ECO:0000256" key="4">
    <source>
        <dbReference type="ARBA" id="ARBA00023157"/>
    </source>
</evidence>
<evidence type="ECO:0000256" key="2">
    <source>
        <dbReference type="ARBA" id="ARBA00022801"/>
    </source>
</evidence>
<keyword evidence="3" id="KW-0720">Serine protease</keyword>
<protein>
    <submittedName>
        <fullName evidence="7">Serine protease 57</fullName>
    </submittedName>
</protein>
<reference evidence="7" key="1">
    <citation type="submission" date="2019-05" db="EMBL/GenBank/DDBJ databases">
        <authorList>
            <person name="Zhang S."/>
            <person name="Liu J."/>
        </authorList>
    </citation>
    <scope>NUCLEOTIDE SEQUENCE [LARGE SCALE GENOMIC DNA]</scope>
</reference>
<dbReference type="SMART" id="SM00020">
    <property type="entry name" value="Tryp_SPc"/>
    <property type="match status" value="1"/>
</dbReference>
<evidence type="ECO:0000256" key="1">
    <source>
        <dbReference type="ARBA" id="ARBA00022670"/>
    </source>
</evidence>
<dbReference type="InterPro" id="IPR009003">
    <property type="entry name" value="Peptidase_S1_PA"/>
</dbReference>
<dbReference type="Ensembl" id="ENSBGRT00000010967.1">
    <property type="protein sequence ID" value="ENSBGRP00000009530.1"/>
    <property type="gene ID" value="ENSBGRG00000005934.1"/>
</dbReference>